<sequence>PNNNVLRTELVVSDTAADNDRPTFEFLSQLVSMAQSMGIEPIGEDFVAVIHPAVEPDIIGLTEVKGIGYNYPEHLYKGEIARLCGIRFVKSRYGKLYLGGGKVTGAATTLAAAESSGDTSLNLTSITTPAIVAGDWITIGTLEAADAEQVQVISIAGGATDVTIRGAGNGANNFGLKYDHPAGAAVNEATNAAAICLLGANSVKGVYGADSGKFGVSVIKENIDSLNRLLSLGWKWYGGLGIVPKYVLRGEVAC</sequence>
<reference evidence="1" key="1">
    <citation type="journal article" date="2014" name="Front. Microbiol.">
        <title>High frequency of phylogenetically diverse reductive dehalogenase-homologous genes in deep subseafloor sedimentary metagenomes.</title>
        <authorList>
            <person name="Kawai M."/>
            <person name="Futagami T."/>
            <person name="Toyoda A."/>
            <person name="Takaki Y."/>
            <person name="Nishi S."/>
            <person name="Hori S."/>
            <person name="Arai W."/>
            <person name="Tsubouchi T."/>
            <person name="Morono Y."/>
            <person name="Uchiyama I."/>
            <person name="Ito T."/>
            <person name="Fujiyama A."/>
            <person name="Inagaki F."/>
            <person name="Takami H."/>
        </authorList>
    </citation>
    <scope>NUCLEOTIDE SEQUENCE</scope>
    <source>
        <strain evidence="1">Expedition CK06-06</strain>
    </source>
</reference>
<dbReference type="AlphaFoldDB" id="X1V9Y4"/>
<gene>
    <name evidence="1" type="ORF">S12H4_45982</name>
</gene>
<evidence type="ECO:0000313" key="1">
    <source>
        <dbReference type="EMBL" id="GAJ13477.1"/>
    </source>
</evidence>
<feature type="non-terminal residue" evidence="1">
    <location>
        <position position="1"/>
    </location>
</feature>
<accession>X1V9Y4</accession>
<proteinExistence type="predicted"/>
<dbReference type="EMBL" id="BARW01028487">
    <property type="protein sequence ID" value="GAJ13477.1"/>
    <property type="molecule type" value="Genomic_DNA"/>
</dbReference>
<feature type="non-terminal residue" evidence="1">
    <location>
        <position position="254"/>
    </location>
</feature>
<protein>
    <submittedName>
        <fullName evidence="1">Uncharacterized protein</fullName>
    </submittedName>
</protein>
<organism evidence="1">
    <name type="scientific">marine sediment metagenome</name>
    <dbReference type="NCBI Taxonomy" id="412755"/>
    <lineage>
        <taxon>unclassified sequences</taxon>
        <taxon>metagenomes</taxon>
        <taxon>ecological metagenomes</taxon>
    </lineage>
</organism>
<name>X1V9Y4_9ZZZZ</name>
<comment type="caution">
    <text evidence="1">The sequence shown here is derived from an EMBL/GenBank/DDBJ whole genome shotgun (WGS) entry which is preliminary data.</text>
</comment>